<evidence type="ECO:0000313" key="2">
    <source>
        <dbReference type="EMBL" id="PIK49702.1"/>
    </source>
</evidence>
<accession>A0A2G8KNW4</accession>
<sequence>MSCDDFHETVILLENGEVYTFGSNSYGQLGLGDTGNRISPVNIPVAAKIKQVAAGSYHTLLLTENGNVLSFGRCQKGQLCRQVFEGTNNADAISHTTPAEVDNVGPEKGNKAVWISAAGIAPS</sequence>
<evidence type="ECO:0000256" key="1">
    <source>
        <dbReference type="PROSITE-ProRule" id="PRU00235"/>
    </source>
</evidence>
<dbReference type="PROSITE" id="PS00626">
    <property type="entry name" value="RCC1_2"/>
    <property type="match status" value="1"/>
</dbReference>
<protein>
    <submittedName>
        <fullName evidence="2">Putative E3 ubiquitin-protein ligase MYCBP2</fullName>
    </submittedName>
</protein>
<name>A0A2G8KNW4_STIJA</name>
<proteinExistence type="predicted"/>
<dbReference type="Proteomes" id="UP000230750">
    <property type="component" value="Unassembled WGS sequence"/>
</dbReference>
<dbReference type="EMBL" id="MRZV01000451">
    <property type="protein sequence ID" value="PIK49702.1"/>
    <property type="molecule type" value="Genomic_DNA"/>
</dbReference>
<comment type="caution">
    <text evidence="2">The sequence shown here is derived from an EMBL/GenBank/DDBJ whole genome shotgun (WGS) entry which is preliminary data.</text>
</comment>
<feature type="repeat" description="RCC1" evidence="1">
    <location>
        <begin position="16"/>
        <end position="65"/>
    </location>
</feature>
<dbReference type="InterPro" id="IPR000408">
    <property type="entry name" value="Reg_chr_condens"/>
</dbReference>
<dbReference type="GO" id="GO:0008582">
    <property type="term" value="P:regulation of synaptic assembly at neuromuscular junction"/>
    <property type="evidence" value="ECO:0007669"/>
    <property type="project" value="TreeGrafter"/>
</dbReference>
<dbReference type="OrthoDB" id="8068875at2759"/>
<gene>
    <name evidence="2" type="ORF">BSL78_13434</name>
</gene>
<reference evidence="2 3" key="1">
    <citation type="journal article" date="2017" name="PLoS Biol.">
        <title>The sea cucumber genome provides insights into morphological evolution and visceral regeneration.</title>
        <authorList>
            <person name="Zhang X."/>
            <person name="Sun L."/>
            <person name="Yuan J."/>
            <person name="Sun Y."/>
            <person name="Gao Y."/>
            <person name="Zhang L."/>
            <person name="Li S."/>
            <person name="Dai H."/>
            <person name="Hamel J.F."/>
            <person name="Liu C."/>
            <person name="Yu Y."/>
            <person name="Liu S."/>
            <person name="Lin W."/>
            <person name="Guo K."/>
            <person name="Jin S."/>
            <person name="Xu P."/>
            <person name="Storey K.B."/>
            <person name="Huan P."/>
            <person name="Zhang T."/>
            <person name="Zhou Y."/>
            <person name="Zhang J."/>
            <person name="Lin C."/>
            <person name="Li X."/>
            <person name="Xing L."/>
            <person name="Huo D."/>
            <person name="Sun M."/>
            <person name="Wang L."/>
            <person name="Mercier A."/>
            <person name="Li F."/>
            <person name="Yang H."/>
            <person name="Xiang J."/>
        </authorList>
    </citation>
    <scope>NUCLEOTIDE SEQUENCE [LARGE SCALE GENOMIC DNA]</scope>
    <source>
        <strain evidence="2">Shaxun</strain>
        <tissue evidence="2">Muscle</tissue>
    </source>
</reference>
<keyword evidence="3" id="KW-1185">Reference proteome</keyword>
<dbReference type="PRINTS" id="PR00633">
    <property type="entry name" value="RCCNDNSATION"/>
</dbReference>
<dbReference type="STRING" id="307972.A0A2G8KNW4"/>
<dbReference type="GO" id="GO:0007411">
    <property type="term" value="P:axon guidance"/>
    <property type="evidence" value="ECO:0007669"/>
    <property type="project" value="TreeGrafter"/>
</dbReference>
<dbReference type="PANTHER" id="PTHR45943">
    <property type="entry name" value="E3 UBIQUITIN-PROTEIN LIGASE MYCBP2"/>
    <property type="match status" value="1"/>
</dbReference>
<evidence type="ECO:0000313" key="3">
    <source>
        <dbReference type="Proteomes" id="UP000230750"/>
    </source>
</evidence>
<organism evidence="2 3">
    <name type="scientific">Stichopus japonicus</name>
    <name type="common">Sea cucumber</name>
    <dbReference type="NCBI Taxonomy" id="307972"/>
    <lineage>
        <taxon>Eukaryota</taxon>
        <taxon>Metazoa</taxon>
        <taxon>Echinodermata</taxon>
        <taxon>Eleutherozoa</taxon>
        <taxon>Echinozoa</taxon>
        <taxon>Holothuroidea</taxon>
        <taxon>Aspidochirotacea</taxon>
        <taxon>Aspidochirotida</taxon>
        <taxon>Stichopodidae</taxon>
        <taxon>Apostichopus</taxon>
    </lineage>
</organism>
<dbReference type="GO" id="GO:0005886">
    <property type="term" value="C:plasma membrane"/>
    <property type="evidence" value="ECO:0007669"/>
    <property type="project" value="TreeGrafter"/>
</dbReference>
<dbReference type="PANTHER" id="PTHR45943:SF1">
    <property type="entry name" value="E3 UBIQUITIN-PROTEIN LIGASE MYCBP2"/>
    <property type="match status" value="1"/>
</dbReference>
<dbReference type="SUPFAM" id="SSF50985">
    <property type="entry name" value="RCC1/BLIP-II"/>
    <property type="match status" value="1"/>
</dbReference>
<dbReference type="PROSITE" id="PS50012">
    <property type="entry name" value="RCC1_3"/>
    <property type="match status" value="1"/>
</dbReference>
<dbReference type="GO" id="GO:0005634">
    <property type="term" value="C:nucleus"/>
    <property type="evidence" value="ECO:0007669"/>
    <property type="project" value="TreeGrafter"/>
</dbReference>
<dbReference type="InterPro" id="IPR009091">
    <property type="entry name" value="RCC1/BLIP-II"/>
</dbReference>
<dbReference type="AlphaFoldDB" id="A0A2G8KNW4"/>
<dbReference type="Pfam" id="PF00415">
    <property type="entry name" value="RCC1"/>
    <property type="match status" value="1"/>
</dbReference>
<dbReference type="GO" id="GO:0061630">
    <property type="term" value="F:ubiquitin protein ligase activity"/>
    <property type="evidence" value="ECO:0007669"/>
    <property type="project" value="TreeGrafter"/>
</dbReference>
<dbReference type="Gene3D" id="2.130.10.30">
    <property type="entry name" value="Regulator of chromosome condensation 1/beta-lactamase-inhibitor protein II"/>
    <property type="match status" value="1"/>
</dbReference>